<dbReference type="OrthoDB" id="17212at2759"/>
<comment type="caution">
    <text evidence="2">The sequence shown here is derived from an EMBL/GenBank/DDBJ whole genome shotgun (WGS) entry which is preliminary data.</text>
</comment>
<gene>
    <name evidence="2" type="ORF">ALEPTO_LOCUS3355</name>
</gene>
<keyword evidence="3" id="KW-1185">Reference proteome</keyword>
<proteinExistence type="inferred from homology"/>
<accession>A0A9N8ZK09</accession>
<dbReference type="GO" id="GO:0008597">
    <property type="term" value="F:calcium-dependent protein serine/threonine phosphatase regulator activity"/>
    <property type="evidence" value="ECO:0007669"/>
    <property type="project" value="TreeGrafter"/>
</dbReference>
<sequence length="226" mass="25478">MSPTVSSTKSSSHSEIEPRIVATNTLIVTNLDREAFRPDNLAKLKAQLEQYGSIYKFIPIKSFNRILAVYYNTVDANTAKAFADKMLFLSSNIRIYFGMHTPIYDTIDESQHLDVPKIEKNWLISPPMSPPIDWTQIREDSPNSNTLAEDLIQALRKESDINVSARNPSTPSLSKLDVPYWDHDSTIKAGSSNLLNVANDVNRRRTQLRPSQTYTPTPRPPVLSGM</sequence>
<dbReference type="Gene3D" id="3.30.70.330">
    <property type="match status" value="1"/>
</dbReference>
<protein>
    <submittedName>
        <fullName evidence="2">10715_t:CDS:1</fullName>
    </submittedName>
</protein>
<dbReference type="GO" id="GO:0003676">
    <property type="term" value="F:nucleic acid binding"/>
    <property type="evidence" value="ECO:0007669"/>
    <property type="project" value="InterPro"/>
</dbReference>
<dbReference type="PANTHER" id="PTHR10300:SF14">
    <property type="entry name" value="PROTEIN SARAH"/>
    <property type="match status" value="1"/>
</dbReference>
<dbReference type="GO" id="GO:0005737">
    <property type="term" value="C:cytoplasm"/>
    <property type="evidence" value="ECO:0007669"/>
    <property type="project" value="TreeGrafter"/>
</dbReference>
<evidence type="ECO:0000313" key="3">
    <source>
        <dbReference type="Proteomes" id="UP000789508"/>
    </source>
</evidence>
<dbReference type="Proteomes" id="UP000789508">
    <property type="component" value="Unassembled WGS sequence"/>
</dbReference>
<dbReference type="GO" id="GO:0019722">
    <property type="term" value="P:calcium-mediated signaling"/>
    <property type="evidence" value="ECO:0007669"/>
    <property type="project" value="InterPro"/>
</dbReference>
<dbReference type="AlphaFoldDB" id="A0A9N8ZK09"/>
<dbReference type="GO" id="GO:0005634">
    <property type="term" value="C:nucleus"/>
    <property type="evidence" value="ECO:0007669"/>
    <property type="project" value="TreeGrafter"/>
</dbReference>
<organism evidence="2 3">
    <name type="scientific">Ambispora leptoticha</name>
    <dbReference type="NCBI Taxonomy" id="144679"/>
    <lineage>
        <taxon>Eukaryota</taxon>
        <taxon>Fungi</taxon>
        <taxon>Fungi incertae sedis</taxon>
        <taxon>Mucoromycota</taxon>
        <taxon>Glomeromycotina</taxon>
        <taxon>Glomeromycetes</taxon>
        <taxon>Archaeosporales</taxon>
        <taxon>Ambisporaceae</taxon>
        <taxon>Ambispora</taxon>
    </lineage>
</organism>
<reference evidence="2" key="1">
    <citation type="submission" date="2021-06" db="EMBL/GenBank/DDBJ databases">
        <authorList>
            <person name="Kallberg Y."/>
            <person name="Tangrot J."/>
            <person name="Rosling A."/>
        </authorList>
    </citation>
    <scope>NUCLEOTIDE SEQUENCE</scope>
    <source>
        <strain evidence="2">FL130A</strain>
    </source>
</reference>
<name>A0A9N8ZK09_9GLOM</name>
<evidence type="ECO:0000313" key="2">
    <source>
        <dbReference type="EMBL" id="CAG8498354.1"/>
    </source>
</evidence>
<comment type="similarity">
    <text evidence="1">Belongs to the RCAN family.</text>
</comment>
<dbReference type="SUPFAM" id="SSF54928">
    <property type="entry name" value="RNA-binding domain, RBD"/>
    <property type="match status" value="1"/>
</dbReference>
<dbReference type="InterPro" id="IPR006931">
    <property type="entry name" value="Calcipressin"/>
</dbReference>
<dbReference type="PANTHER" id="PTHR10300">
    <property type="entry name" value="CALCIPRESSIN"/>
    <property type="match status" value="1"/>
</dbReference>
<dbReference type="InterPro" id="IPR012677">
    <property type="entry name" value="Nucleotide-bd_a/b_plait_sf"/>
</dbReference>
<dbReference type="InterPro" id="IPR035979">
    <property type="entry name" value="RBD_domain_sf"/>
</dbReference>
<dbReference type="Pfam" id="PF04847">
    <property type="entry name" value="Calcipressin"/>
    <property type="match status" value="1"/>
</dbReference>
<dbReference type="EMBL" id="CAJVPS010000614">
    <property type="protein sequence ID" value="CAG8498354.1"/>
    <property type="molecule type" value="Genomic_DNA"/>
</dbReference>
<evidence type="ECO:0000256" key="1">
    <source>
        <dbReference type="ARBA" id="ARBA00008209"/>
    </source>
</evidence>